<gene>
    <name evidence="1" type="ORF">NIDE2182</name>
</gene>
<dbReference type="HOGENOM" id="CLU_2492110_0_0_0"/>
<evidence type="ECO:0000313" key="2">
    <source>
        <dbReference type="Proteomes" id="UP000001660"/>
    </source>
</evidence>
<dbReference type="EMBL" id="FP929003">
    <property type="protein sequence ID" value="CBK41901.1"/>
    <property type="molecule type" value="Genomic_DNA"/>
</dbReference>
<dbReference type="AlphaFoldDB" id="D8PF92"/>
<sequence length="86" mass="9813">MALNDQSLGFDPGRHSTTDTSDIFTGRRYISFIHVNLASDERAQALSYNDVSDRQNITSNNDSTLCCPLRIRRGRCHTKLHQQCRD</sequence>
<evidence type="ECO:0000313" key="1">
    <source>
        <dbReference type="EMBL" id="CBK41901.1"/>
    </source>
</evidence>
<dbReference type="Proteomes" id="UP000001660">
    <property type="component" value="Chromosome"/>
</dbReference>
<reference evidence="1 2" key="1">
    <citation type="journal article" date="2010" name="Proc. Natl. Acad. Sci. U.S.A.">
        <title>A Nitrospira metagenome illuminates the physiology and evolution of globally important nitrite-oxidizing bacteria.</title>
        <authorList>
            <person name="Lucker S."/>
            <person name="Wagner M."/>
            <person name="Maixner F."/>
            <person name="Pelletier E."/>
            <person name="Koch H."/>
            <person name="Vacherie B."/>
            <person name="Rattei T."/>
            <person name="Sinninghe Damste J."/>
            <person name="Spieck E."/>
            <person name="Le Paslier D."/>
            <person name="Daims H."/>
        </authorList>
    </citation>
    <scope>NUCLEOTIDE SEQUENCE [LARGE SCALE GENOMIC DNA]</scope>
</reference>
<proteinExistence type="predicted"/>
<accession>D8PF92</accession>
<name>D8PF92_9BACT</name>
<dbReference type="KEGG" id="nde:NIDE2182"/>
<keyword evidence="2" id="KW-1185">Reference proteome</keyword>
<protein>
    <submittedName>
        <fullName evidence="1">Uncharacterized protein</fullName>
    </submittedName>
</protein>
<organism evidence="1 2">
    <name type="scientific">Nitrospira defluvii</name>
    <dbReference type="NCBI Taxonomy" id="330214"/>
    <lineage>
        <taxon>Bacteria</taxon>
        <taxon>Pseudomonadati</taxon>
        <taxon>Nitrospirota</taxon>
        <taxon>Nitrospiria</taxon>
        <taxon>Nitrospirales</taxon>
        <taxon>Nitrospiraceae</taxon>
        <taxon>Nitrospira</taxon>
    </lineage>
</organism>